<proteinExistence type="predicted"/>
<dbReference type="EMBL" id="BQXH01000003">
    <property type="protein sequence ID" value="GKS80732.1"/>
    <property type="molecule type" value="Genomic_DNA"/>
</dbReference>
<dbReference type="InterPro" id="IPR024410">
    <property type="entry name" value="Phage_TAC_12"/>
</dbReference>
<dbReference type="RefSeq" id="WP_244054509.1">
    <property type="nucleotide sequence ID" value="NZ_BQXH01000003.1"/>
</dbReference>
<comment type="caution">
    <text evidence="1">The sequence shown here is derived from an EMBL/GenBank/DDBJ whole genome shotgun (WGS) entry which is preliminary data.</text>
</comment>
<evidence type="ECO:0000313" key="1">
    <source>
        <dbReference type="EMBL" id="GKS80732.1"/>
    </source>
</evidence>
<protein>
    <recommendedName>
        <fullName evidence="3">Phage protein</fullName>
    </recommendedName>
</protein>
<dbReference type="Pfam" id="PF12363">
    <property type="entry name" value="Phage_TAC_12"/>
    <property type="match status" value="1"/>
</dbReference>
<name>A0ABQ5JGW3_9LACO</name>
<reference evidence="1" key="1">
    <citation type="journal article" date="2022" name="Int. J. Syst. Evol. Microbiol.">
        <title>A novel species of lactic acid bacteria, Ligilactobacillus pabuli sp. nov., isolated from alfalfa silage.</title>
        <authorList>
            <person name="Tohno M."/>
            <person name="Tanizawa Y."/>
            <person name="Sawada H."/>
            <person name="Sakamoto M."/>
            <person name="Ohkuma M."/>
            <person name="Kobayashi H."/>
        </authorList>
    </citation>
    <scope>NUCLEOTIDE SEQUENCE</scope>
    <source>
        <strain evidence="1">AF129</strain>
    </source>
</reference>
<organism evidence="1 2">
    <name type="scientific">Ligilactobacillus pabuli</name>
    <dbReference type="NCBI Taxonomy" id="2886039"/>
    <lineage>
        <taxon>Bacteria</taxon>
        <taxon>Bacillati</taxon>
        <taxon>Bacillota</taxon>
        <taxon>Bacilli</taxon>
        <taxon>Lactobacillales</taxon>
        <taxon>Lactobacillaceae</taxon>
        <taxon>Ligilactobacillus</taxon>
    </lineage>
</organism>
<dbReference type="Proteomes" id="UP001055149">
    <property type="component" value="Unassembled WGS sequence"/>
</dbReference>
<gene>
    <name evidence="1" type="ORF">LPAF129_04170</name>
</gene>
<evidence type="ECO:0000313" key="2">
    <source>
        <dbReference type="Proteomes" id="UP001055149"/>
    </source>
</evidence>
<accession>A0ABQ5JGW3</accession>
<keyword evidence="2" id="KW-1185">Reference proteome</keyword>
<evidence type="ECO:0008006" key="3">
    <source>
        <dbReference type="Google" id="ProtNLM"/>
    </source>
</evidence>
<sequence>MQIKINNKEIELKFGIKMIRELNNIAGMKFNGAPFGMAIAKVTPELKIGDPSALSDVIYAATSTVQMGRPSHDDVDEFLESQKDLEPIFDEVIKEMNKATVLKTALKNMQA</sequence>